<sequence>MLMETQDSCREGTSEVIEEIASRLGGSLSENTCTQYFERCTGGGAAGIQTILSIYLLILTSFTIALLTKIL</sequence>
<gene>
    <name evidence="2" type="ORF">X975_05121</name>
</gene>
<dbReference type="OrthoDB" id="10051804at2759"/>
<reference evidence="2 3" key="1">
    <citation type="submission" date="2013-11" db="EMBL/GenBank/DDBJ databases">
        <title>Genome sequencing of Stegodyphus mimosarum.</title>
        <authorList>
            <person name="Bechsgaard J."/>
        </authorList>
    </citation>
    <scope>NUCLEOTIDE SEQUENCE [LARGE SCALE GENOMIC DNA]</scope>
</reference>
<feature type="non-terminal residue" evidence="2">
    <location>
        <position position="71"/>
    </location>
</feature>
<keyword evidence="3" id="KW-1185">Reference proteome</keyword>
<keyword evidence="1" id="KW-0472">Membrane</keyword>
<feature type="transmembrane region" description="Helical" evidence="1">
    <location>
        <begin position="46"/>
        <end position="67"/>
    </location>
</feature>
<evidence type="ECO:0000256" key="1">
    <source>
        <dbReference type="SAM" id="Phobius"/>
    </source>
</evidence>
<evidence type="ECO:0000313" key="2">
    <source>
        <dbReference type="EMBL" id="KFM69956.1"/>
    </source>
</evidence>
<dbReference type="Proteomes" id="UP000054359">
    <property type="component" value="Unassembled WGS sequence"/>
</dbReference>
<keyword evidence="1" id="KW-0812">Transmembrane</keyword>
<dbReference type="EMBL" id="KK117256">
    <property type="protein sequence ID" value="KFM69956.1"/>
    <property type="molecule type" value="Genomic_DNA"/>
</dbReference>
<keyword evidence="1" id="KW-1133">Transmembrane helix</keyword>
<dbReference type="AlphaFoldDB" id="A0A087TXW7"/>
<evidence type="ECO:0000313" key="3">
    <source>
        <dbReference type="Proteomes" id="UP000054359"/>
    </source>
</evidence>
<protein>
    <submittedName>
        <fullName evidence="2">Uncharacterized protein</fullName>
    </submittedName>
</protein>
<proteinExistence type="predicted"/>
<organism evidence="2 3">
    <name type="scientific">Stegodyphus mimosarum</name>
    <name type="common">African social velvet spider</name>
    <dbReference type="NCBI Taxonomy" id="407821"/>
    <lineage>
        <taxon>Eukaryota</taxon>
        <taxon>Metazoa</taxon>
        <taxon>Ecdysozoa</taxon>
        <taxon>Arthropoda</taxon>
        <taxon>Chelicerata</taxon>
        <taxon>Arachnida</taxon>
        <taxon>Araneae</taxon>
        <taxon>Araneomorphae</taxon>
        <taxon>Entelegynae</taxon>
        <taxon>Eresoidea</taxon>
        <taxon>Eresidae</taxon>
        <taxon>Stegodyphus</taxon>
    </lineage>
</organism>
<accession>A0A087TXW7</accession>
<name>A0A087TXW7_STEMI</name>